<evidence type="ECO:0000256" key="2">
    <source>
        <dbReference type="ARBA" id="ARBA00023125"/>
    </source>
</evidence>
<dbReference type="GO" id="GO:0003700">
    <property type="term" value="F:DNA-binding transcription factor activity"/>
    <property type="evidence" value="ECO:0007669"/>
    <property type="project" value="InterPro"/>
</dbReference>
<name>A0A1S8TWT2_9CLOT</name>
<dbReference type="AlphaFoldDB" id="A0A1S8TWT2"/>
<dbReference type="STRING" id="29367.CLPUN_04730"/>
<evidence type="ECO:0000256" key="1">
    <source>
        <dbReference type="ARBA" id="ARBA00023015"/>
    </source>
</evidence>
<sequence>MLNDFCIKKNTTTELKNERNLERLKIITDYIDENYKDNISLDEIATNYQFSKEYLATIFKKYMGITVGTYLKNIRLTSAYRDLMNSNYSINQLAFDNGFPNIKSFINSFKEHYGETPYKYKKNFENNLY</sequence>
<keyword evidence="6" id="KW-1185">Reference proteome</keyword>
<gene>
    <name evidence="5" type="primary">adaA_1</name>
    <name evidence="5" type="ORF">CLPUN_04730</name>
</gene>
<comment type="caution">
    <text evidence="5">The sequence shown here is derived from an EMBL/GenBank/DDBJ whole genome shotgun (WGS) entry which is preliminary data.</text>
</comment>
<dbReference type="Proteomes" id="UP000190890">
    <property type="component" value="Unassembled WGS sequence"/>
</dbReference>
<dbReference type="GO" id="GO:0032259">
    <property type="term" value="P:methylation"/>
    <property type="evidence" value="ECO:0007669"/>
    <property type="project" value="UniProtKB-KW"/>
</dbReference>
<accession>A0A1S8TWT2</accession>
<dbReference type="GO" id="GO:0043565">
    <property type="term" value="F:sequence-specific DNA binding"/>
    <property type="evidence" value="ECO:0007669"/>
    <property type="project" value="InterPro"/>
</dbReference>
<dbReference type="GO" id="GO:0008168">
    <property type="term" value="F:methyltransferase activity"/>
    <property type="evidence" value="ECO:0007669"/>
    <property type="project" value="UniProtKB-KW"/>
</dbReference>
<dbReference type="EMBL" id="LZZM01000025">
    <property type="protein sequence ID" value="OOM82171.1"/>
    <property type="molecule type" value="Genomic_DNA"/>
</dbReference>
<evidence type="ECO:0000259" key="4">
    <source>
        <dbReference type="PROSITE" id="PS01124"/>
    </source>
</evidence>
<dbReference type="PANTHER" id="PTHR43280">
    <property type="entry name" value="ARAC-FAMILY TRANSCRIPTIONAL REGULATOR"/>
    <property type="match status" value="1"/>
</dbReference>
<keyword evidence="5" id="KW-0808">Transferase</keyword>
<reference evidence="5 6" key="1">
    <citation type="submission" date="2016-05" db="EMBL/GenBank/DDBJ databases">
        <title>Microbial solvent formation.</title>
        <authorList>
            <person name="Poehlein A."/>
            <person name="Montoya Solano J.D."/>
            <person name="Flitsch S."/>
            <person name="Krabben P."/>
            <person name="Duerre P."/>
            <person name="Daniel R."/>
        </authorList>
    </citation>
    <scope>NUCLEOTIDE SEQUENCE [LARGE SCALE GENOMIC DNA]</scope>
    <source>
        <strain evidence="5 6">DSM 2619</strain>
    </source>
</reference>
<dbReference type="InterPro" id="IPR018060">
    <property type="entry name" value="HTH_AraC"/>
</dbReference>
<evidence type="ECO:0000313" key="6">
    <source>
        <dbReference type="Proteomes" id="UP000190890"/>
    </source>
</evidence>
<dbReference type="InterPro" id="IPR009057">
    <property type="entry name" value="Homeodomain-like_sf"/>
</dbReference>
<dbReference type="PANTHER" id="PTHR43280:SF2">
    <property type="entry name" value="HTH-TYPE TRANSCRIPTIONAL REGULATOR EXSA"/>
    <property type="match status" value="1"/>
</dbReference>
<dbReference type="PROSITE" id="PS01124">
    <property type="entry name" value="HTH_ARAC_FAMILY_2"/>
    <property type="match status" value="1"/>
</dbReference>
<organism evidence="5 6">
    <name type="scientific">Clostridium puniceum</name>
    <dbReference type="NCBI Taxonomy" id="29367"/>
    <lineage>
        <taxon>Bacteria</taxon>
        <taxon>Bacillati</taxon>
        <taxon>Bacillota</taxon>
        <taxon>Clostridia</taxon>
        <taxon>Eubacteriales</taxon>
        <taxon>Clostridiaceae</taxon>
        <taxon>Clostridium</taxon>
    </lineage>
</organism>
<dbReference type="SMART" id="SM00342">
    <property type="entry name" value="HTH_ARAC"/>
    <property type="match status" value="1"/>
</dbReference>
<protein>
    <submittedName>
        <fullName evidence="5">Bifunctional transcriptional activator/DNA repair enzyme AdaA</fullName>
        <ecNumber evidence="5">2.1.1.-</ecNumber>
    </submittedName>
</protein>
<proteinExistence type="predicted"/>
<keyword evidence="5" id="KW-0489">Methyltransferase</keyword>
<dbReference type="SUPFAM" id="SSF46689">
    <property type="entry name" value="Homeodomain-like"/>
    <property type="match status" value="2"/>
</dbReference>
<dbReference type="Gene3D" id="1.10.10.60">
    <property type="entry name" value="Homeodomain-like"/>
    <property type="match status" value="2"/>
</dbReference>
<keyword evidence="3" id="KW-0804">Transcription</keyword>
<dbReference type="Pfam" id="PF12833">
    <property type="entry name" value="HTH_18"/>
    <property type="match status" value="1"/>
</dbReference>
<evidence type="ECO:0000256" key="3">
    <source>
        <dbReference type="ARBA" id="ARBA00023163"/>
    </source>
</evidence>
<keyword evidence="1" id="KW-0805">Transcription regulation</keyword>
<dbReference type="EC" id="2.1.1.-" evidence="5"/>
<evidence type="ECO:0000313" key="5">
    <source>
        <dbReference type="EMBL" id="OOM82171.1"/>
    </source>
</evidence>
<feature type="domain" description="HTH araC/xylS-type" evidence="4">
    <location>
        <begin position="25"/>
        <end position="123"/>
    </location>
</feature>
<keyword evidence="2" id="KW-0238">DNA-binding</keyword>